<proteinExistence type="inferred from homology"/>
<dbReference type="NCBIfam" id="TIGR02227">
    <property type="entry name" value="sigpep_I_bact"/>
    <property type="match status" value="1"/>
</dbReference>
<evidence type="ECO:0000256" key="1">
    <source>
        <dbReference type="ARBA" id="ARBA00004401"/>
    </source>
</evidence>
<dbReference type="PRINTS" id="PR00727">
    <property type="entry name" value="LEADERPTASE"/>
</dbReference>
<dbReference type="Pfam" id="PF10502">
    <property type="entry name" value="Peptidase_S26"/>
    <property type="match status" value="1"/>
</dbReference>
<dbReference type="EMBL" id="JAUBDI010000005">
    <property type="protein sequence ID" value="MDW0113029.1"/>
    <property type="molecule type" value="Genomic_DNA"/>
</dbReference>
<dbReference type="PANTHER" id="PTHR43390">
    <property type="entry name" value="SIGNAL PEPTIDASE I"/>
    <property type="match status" value="1"/>
</dbReference>
<evidence type="ECO:0000256" key="3">
    <source>
        <dbReference type="RuleBase" id="RU362042"/>
    </source>
</evidence>
<dbReference type="InterPro" id="IPR036286">
    <property type="entry name" value="LexA/Signal_pep-like_sf"/>
</dbReference>
<keyword evidence="3" id="KW-0472">Membrane</keyword>
<comment type="catalytic activity">
    <reaction evidence="3">
        <text>Cleavage of hydrophobic, N-terminal signal or leader sequences from secreted and periplasmic proteins.</text>
        <dbReference type="EC" id="3.4.21.89"/>
    </reaction>
</comment>
<name>A0ABU4G7T6_9BACL</name>
<comment type="caution">
    <text evidence="5">The sequence shown here is derived from an EMBL/GenBank/DDBJ whole genome shotgun (WGS) entry which is preliminary data.</text>
</comment>
<dbReference type="CDD" id="cd06530">
    <property type="entry name" value="S26_SPase_I"/>
    <property type="match status" value="1"/>
</dbReference>
<gene>
    <name evidence="5" type="primary">lepB</name>
    <name evidence="5" type="ORF">QT711_07510</name>
</gene>
<evidence type="ECO:0000313" key="5">
    <source>
        <dbReference type="EMBL" id="MDW0113029.1"/>
    </source>
</evidence>
<evidence type="ECO:0000313" key="6">
    <source>
        <dbReference type="Proteomes" id="UP001282284"/>
    </source>
</evidence>
<evidence type="ECO:0000259" key="4">
    <source>
        <dbReference type="Pfam" id="PF10502"/>
    </source>
</evidence>
<keyword evidence="6" id="KW-1185">Reference proteome</keyword>
<dbReference type="InterPro" id="IPR000223">
    <property type="entry name" value="Pept_S26A_signal_pept_1"/>
</dbReference>
<comment type="similarity">
    <text evidence="2 3">Belongs to the peptidase S26 family.</text>
</comment>
<dbReference type="RefSeq" id="WP_317943108.1">
    <property type="nucleotide sequence ID" value="NZ_JAUBDI010000005.1"/>
</dbReference>
<organism evidence="5 6">
    <name type="scientific">Sporosarcina saromensis</name>
    <dbReference type="NCBI Taxonomy" id="359365"/>
    <lineage>
        <taxon>Bacteria</taxon>
        <taxon>Bacillati</taxon>
        <taxon>Bacillota</taxon>
        <taxon>Bacilli</taxon>
        <taxon>Bacillales</taxon>
        <taxon>Caryophanaceae</taxon>
        <taxon>Sporosarcina</taxon>
    </lineage>
</organism>
<evidence type="ECO:0000256" key="2">
    <source>
        <dbReference type="ARBA" id="ARBA00009370"/>
    </source>
</evidence>
<dbReference type="SUPFAM" id="SSF51306">
    <property type="entry name" value="LexA/Signal peptidase"/>
    <property type="match status" value="1"/>
</dbReference>
<accession>A0ABU4G7T6</accession>
<dbReference type="Gene3D" id="2.10.109.10">
    <property type="entry name" value="Umud Fragment, subunit A"/>
    <property type="match status" value="1"/>
</dbReference>
<comment type="subcellular location">
    <subcellularLocation>
        <location evidence="1">Cell membrane</location>
        <topology evidence="1">Single-pass type II membrane protein</topology>
    </subcellularLocation>
    <subcellularLocation>
        <location evidence="3">Membrane</location>
        <topology evidence="3">Single-pass type II membrane protein</topology>
    </subcellularLocation>
</comment>
<feature type="transmembrane region" description="Helical" evidence="3">
    <location>
        <begin position="30"/>
        <end position="50"/>
    </location>
</feature>
<keyword evidence="3" id="KW-1133">Transmembrane helix</keyword>
<dbReference type="GO" id="GO:0009003">
    <property type="term" value="F:signal peptidase activity"/>
    <property type="evidence" value="ECO:0007669"/>
    <property type="project" value="UniProtKB-EC"/>
</dbReference>
<feature type="domain" description="Peptidase S26" evidence="4">
    <location>
        <begin position="26"/>
        <end position="173"/>
    </location>
</feature>
<dbReference type="Proteomes" id="UP001282284">
    <property type="component" value="Unassembled WGS sequence"/>
</dbReference>
<keyword evidence="3" id="KW-0645">Protease</keyword>
<sequence>MHMIELETKTTDRANERGTSRESVLSWVKFLLFIAAIFFIFRFAIGITVISGNSMAPTIQDRTIIMTSNLLYSPEQNDIIQFEDVNGFDVIKRIIAMPNDTVEINNGHLYVNGQMLEEDYAMGVPNDMALVTVPEGAYFVVGDNRTPGESLDSRNVEFGFIPKERMKGEMLFSLFPFEF</sequence>
<dbReference type="PANTHER" id="PTHR43390:SF1">
    <property type="entry name" value="CHLOROPLAST PROCESSING PEPTIDASE"/>
    <property type="match status" value="1"/>
</dbReference>
<protein>
    <recommendedName>
        <fullName evidence="3">Signal peptidase I</fullName>
        <ecNumber evidence="3">3.4.21.89</ecNumber>
    </recommendedName>
</protein>
<dbReference type="InterPro" id="IPR019533">
    <property type="entry name" value="Peptidase_S26"/>
</dbReference>
<reference evidence="5 6" key="1">
    <citation type="submission" date="2023-06" db="EMBL/GenBank/DDBJ databases">
        <title>Sporosarcina sp. nov., isolated from Korean traditional fermented seafood 'Jeotgal'.</title>
        <authorList>
            <person name="Yang A.I."/>
            <person name="Shin N.-R."/>
        </authorList>
    </citation>
    <scope>NUCLEOTIDE SEQUENCE [LARGE SCALE GENOMIC DNA]</scope>
    <source>
        <strain evidence="5 6">KCTC13119</strain>
    </source>
</reference>
<keyword evidence="3 5" id="KW-0378">Hydrolase</keyword>
<keyword evidence="3" id="KW-0812">Transmembrane</keyword>
<dbReference type="EC" id="3.4.21.89" evidence="3"/>